<keyword evidence="8" id="KW-0256">Endoplasmic reticulum</keyword>
<evidence type="ECO:0000256" key="14">
    <source>
        <dbReference type="PIRSR" id="PIRSR602401-1"/>
    </source>
</evidence>
<evidence type="ECO:0000256" key="5">
    <source>
        <dbReference type="ARBA" id="ARBA00010617"/>
    </source>
</evidence>
<evidence type="ECO:0000256" key="11">
    <source>
        <dbReference type="ARBA" id="ARBA00023004"/>
    </source>
</evidence>
<dbReference type="InterPro" id="IPR002401">
    <property type="entry name" value="Cyt_P450_E_grp-I"/>
</dbReference>
<dbReference type="PROSITE" id="PS00086">
    <property type="entry name" value="CYTOCHROME_P450"/>
    <property type="match status" value="1"/>
</dbReference>
<dbReference type="InterPro" id="IPR017972">
    <property type="entry name" value="Cyt_P450_CS"/>
</dbReference>
<dbReference type="AlphaFoldDB" id="A0A9P0FMP0"/>
<keyword evidence="13" id="KW-0472">Membrane</keyword>
<dbReference type="PRINTS" id="PR00385">
    <property type="entry name" value="P450"/>
</dbReference>
<evidence type="ECO:0000256" key="8">
    <source>
        <dbReference type="ARBA" id="ARBA00022824"/>
    </source>
</evidence>
<dbReference type="PRINTS" id="PR00463">
    <property type="entry name" value="EP450I"/>
</dbReference>
<comment type="subcellular location">
    <subcellularLocation>
        <location evidence="4">Endoplasmic reticulum membrane</location>
        <topology evidence="4">Peripheral membrane protein</topology>
    </subcellularLocation>
    <subcellularLocation>
        <location evidence="3">Microsome membrane</location>
        <topology evidence="3">Peripheral membrane protein</topology>
    </subcellularLocation>
</comment>
<keyword evidence="12 15" id="KW-0503">Monooxygenase</keyword>
<proteinExistence type="inferred from homology"/>
<dbReference type="Pfam" id="PF00067">
    <property type="entry name" value="p450"/>
    <property type="match status" value="1"/>
</dbReference>
<comment type="cofactor">
    <cofactor evidence="1 14">
        <name>heme</name>
        <dbReference type="ChEBI" id="CHEBI:30413"/>
    </cofactor>
</comment>
<evidence type="ECO:0000256" key="2">
    <source>
        <dbReference type="ARBA" id="ARBA00003690"/>
    </source>
</evidence>
<dbReference type="InterPro" id="IPR001128">
    <property type="entry name" value="Cyt_P450"/>
</dbReference>
<dbReference type="PANTHER" id="PTHR24291">
    <property type="entry name" value="CYTOCHROME P450 FAMILY 4"/>
    <property type="match status" value="1"/>
</dbReference>
<accession>A0A9P0FMP0</accession>
<dbReference type="GO" id="GO:0005506">
    <property type="term" value="F:iron ion binding"/>
    <property type="evidence" value="ECO:0007669"/>
    <property type="project" value="InterPro"/>
</dbReference>
<dbReference type="GO" id="GO:0004497">
    <property type="term" value="F:monooxygenase activity"/>
    <property type="evidence" value="ECO:0007669"/>
    <property type="project" value="UniProtKB-KW"/>
</dbReference>
<evidence type="ECO:0000256" key="7">
    <source>
        <dbReference type="ARBA" id="ARBA00022723"/>
    </source>
</evidence>
<comment type="similarity">
    <text evidence="5 15">Belongs to the cytochrome P450 family.</text>
</comment>
<sequence length="486" mass="56232">MFDILVVSLVLLSIYYYYKTKEKKQYKNFYKLGTPTWYPIIGNAYILLGRNILKAVQYAFQTWGNPMYLYIPYRTFMTAKVEDIKIILNHPSSMEKSREYNHLRGFVGKSLLIEKVPRWKKNRRIISRSFKQTILDEFMDTFYNKTCTLVDLIKKERYSNNDVIHLFGKFTLDTFCEATLGIESTILEDTKEHMFVTAIRELQQIAFNRIGNLIKMNDFLYQFVSDCKLLNFYDNNAKKHVRQIMTTKHDLRTKHSDAMIDVHRLPVLDLLLQVADKESLTDEYIAEEMVLFAGAATDTTAYTLTYISILLGINQDVQQKVYEEVISVVGPNMVIGSSHLGDLKYTEMVISESQRLAPAIPMAGRYATADIDLGHSIIPANTSIIMSFMELHRNPDIWPKPLEFNPDRFLPEEVAKRPQYSFVPFSGGPRNCIGLKYAMMVMKTTVANLVRNFHITSGHKSIHELDFESSIVMIPTRPLDVHFTPR</sequence>
<gene>
    <name evidence="16" type="ORF">MELIAE_LOCUS10628</name>
</gene>
<evidence type="ECO:0000256" key="4">
    <source>
        <dbReference type="ARBA" id="ARBA00004406"/>
    </source>
</evidence>
<keyword evidence="17" id="KW-1185">Reference proteome</keyword>
<dbReference type="GO" id="GO:0020037">
    <property type="term" value="F:heme binding"/>
    <property type="evidence" value="ECO:0007669"/>
    <property type="project" value="InterPro"/>
</dbReference>
<dbReference type="EMBL" id="OV121138">
    <property type="protein sequence ID" value="CAH0560970.1"/>
    <property type="molecule type" value="Genomic_DNA"/>
</dbReference>
<comment type="function">
    <text evidence="2">May be involved in the metabolism of insect hormones and in the breakdown of synthetic insecticides.</text>
</comment>
<evidence type="ECO:0000256" key="1">
    <source>
        <dbReference type="ARBA" id="ARBA00001971"/>
    </source>
</evidence>
<keyword evidence="10 15" id="KW-0560">Oxidoreductase</keyword>
<evidence type="ECO:0000256" key="3">
    <source>
        <dbReference type="ARBA" id="ARBA00004174"/>
    </source>
</evidence>
<keyword evidence="9" id="KW-0492">Microsome</keyword>
<keyword evidence="6 14" id="KW-0349">Heme</keyword>
<evidence type="ECO:0000256" key="15">
    <source>
        <dbReference type="RuleBase" id="RU000461"/>
    </source>
</evidence>
<keyword evidence="7 14" id="KW-0479">Metal-binding</keyword>
<feature type="binding site" description="axial binding residue" evidence="14">
    <location>
        <position position="432"/>
    </location>
    <ligand>
        <name>heme</name>
        <dbReference type="ChEBI" id="CHEBI:30413"/>
    </ligand>
    <ligandPart>
        <name>Fe</name>
        <dbReference type="ChEBI" id="CHEBI:18248"/>
    </ligandPart>
</feature>
<dbReference type="PANTHER" id="PTHR24291:SF189">
    <property type="entry name" value="CYTOCHROME P450 4C3-RELATED"/>
    <property type="match status" value="1"/>
</dbReference>
<dbReference type="Proteomes" id="UP001154078">
    <property type="component" value="Chromosome 7"/>
</dbReference>
<evidence type="ECO:0000256" key="13">
    <source>
        <dbReference type="ARBA" id="ARBA00023136"/>
    </source>
</evidence>
<name>A0A9P0FMP0_BRAAE</name>
<dbReference type="InterPro" id="IPR036396">
    <property type="entry name" value="Cyt_P450_sf"/>
</dbReference>
<dbReference type="OrthoDB" id="1470350at2759"/>
<keyword evidence="11 14" id="KW-0408">Iron</keyword>
<protein>
    <recommendedName>
        <fullName evidence="18">Cytochrome P450</fullName>
    </recommendedName>
</protein>
<evidence type="ECO:0000256" key="12">
    <source>
        <dbReference type="ARBA" id="ARBA00023033"/>
    </source>
</evidence>
<reference evidence="16" key="1">
    <citation type="submission" date="2021-12" db="EMBL/GenBank/DDBJ databases">
        <authorList>
            <person name="King R."/>
        </authorList>
    </citation>
    <scope>NUCLEOTIDE SEQUENCE</scope>
</reference>
<evidence type="ECO:0000256" key="9">
    <source>
        <dbReference type="ARBA" id="ARBA00022848"/>
    </source>
</evidence>
<evidence type="ECO:0008006" key="18">
    <source>
        <dbReference type="Google" id="ProtNLM"/>
    </source>
</evidence>
<organism evidence="16 17">
    <name type="scientific">Brassicogethes aeneus</name>
    <name type="common">Rape pollen beetle</name>
    <name type="synonym">Meligethes aeneus</name>
    <dbReference type="NCBI Taxonomy" id="1431903"/>
    <lineage>
        <taxon>Eukaryota</taxon>
        <taxon>Metazoa</taxon>
        <taxon>Ecdysozoa</taxon>
        <taxon>Arthropoda</taxon>
        <taxon>Hexapoda</taxon>
        <taxon>Insecta</taxon>
        <taxon>Pterygota</taxon>
        <taxon>Neoptera</taxon>
        <taxon>Endopterygota</taxon>
        <taxon>Coleoptera</taxon>
        <taxon>Polyphaga</taxon>
        <taxon>Cucujiformia</taxon>
        <taxon>Nitidulidae</taxon>
        <taxon>Meligethinae</taxon>
        <taxon>Brassicogethes</taxon>
    </lineage>
</organism>
<dbReference type="GO" id="GO:0005789">
    <property type="term" value="C:endoplasmic reticulum membrane"/>
    <property type="evidence" value="ECO:0007669"/>
    <property type="project" value="UniProtKB-SubCell"/>
</dbReference>
<evidence type="ECO:0000313" key="16">
    <source>
        <dbReference type="EMBL" id="CAH0560970.1"/>
    </source>
</evidence>
<dbReference type="GO" id="GO:0016705">
    <property type="term" value="F:oxidoreductase activity, acting on paired donors, with incorporation or reduction of molecular oxygen"/>
    <property type="evidence" value="ECO:0007669"/>
    <property type="project" value="InterPro"/>
</dbReference>
<dbReference type="InterPro" id="IPR050196">
    <property type="entry name" value="Cytochrome_P450_Monoox"/>
</dbReference>
<evidence type="ECO:0000313" key="17">
    <source>
        <dbReference type="Proteomes" id="UP001154078"/>
    </source>
</evidence>
<evidence type="ECO:0000256" key="10">
    <source>
        <dbReference type="ARBA" id="ARBA00023002"/>
    </source>
</evidence>
<dbReference type="Gene3D" id="1.10.630.10">
    <property type="entry name" value="Cytochrome P450"/>
    <property type="match status" value="1"/>
</dbReference>
<dbReference type="SUPFAM" id="SSF48264">
    <property type="entry name" value="Cytochrome P450"/>
    <property type="match status" value="1"/>
</dbReference>
<evidence type="ECO:0000256" key="6">
    <source>
        <dbReference type="ARBA" id="ARBA00022617"/>
    </source>
</evidence>